<name>A0A194Q167_PAPXU</name>
<evidence type="ECO:0000313" key="1">
    <source>
        <dbReference type="EMBL" id="KPI99327.1"/>
    </source>
</evidence>
<dbReference type="EMBL" id="KQ459580">
    <property type="protein sequence ID" value="KPI99327.1"/>
    <property type="molecule type" value="Genomic_DNA"/>
</dbReference>
<protein>
    <submittedName>
        <fullName evidence="1">Uncharacterized protein</fullName>
    </submittedName>
</protein>
<evidence type="ECO:0000313" key="2">
    <source>
        <dbReference type="Proteomes" id="UP000053268"/>
    </source>
</evidence>
<dbReference type="AlphaFoldDB" id="A0A194Q167"/>
<dbReference type="Proteomes" id="UP000053268">
    <property type="component" value="Unassembled WGS sequence"/>
</dbReference>
<reference evidence="1 2" key="1">
    <citation type="journal article" date="2015" name="Nat. Commun.">
        <title>Outbred genome sequencing and CRISPR/Cas9 gene editing in butterflies.</title>
        <authorList>
            <person name="Li X."/>
            <person name="Fan D."/>
            <person name="Zhang W."/>
            <person name="Liu G."/>
            <person name="Zhang L."/>
            <person name="Zhao L."/>
            <person name="Fang X."/>
            <person name="Chen L."/>
            <person name="Dong Y."/>
            <person name="Chen Y."/>
            <person name="Ding Y."/>
            <person name="Zhao R."/>
            <person name="Feng M."/>
            <person name="Zhu Y."/>
            <person name="Feng Y."/>
            <person name="Jiang X."/>
            <person name="Zhu D."/>
            <person name="Xiang H."/>
            <person name="Feng X."/>
            <person name="Li S."/>
            <person name="Wang J."/>
            <person name="Zhang G."/>
            <person name="Kronforst M.R."/>
            <person name="Wang W."/>
        </authorList>
    </citation>
    <scope>NUCLEOTIDE SEQUENCE [LARGE SCALE GENOMIC DNA]</scope>
    <source>
        <strain evidence="1">Ya'a_city_454_Px</strain>
        <tissue evidence="1">Whole body</tissue>
    </source>
</reference>
<gene>
    <name evidence="1" type="ORF">RR46_05511</name>
</gene>
<proteinExistence type="predicted"/>
<accession>A0A194Q167</accession>
<organism evidence="1 2">
    <name type="scientific">Papilio xuthus</name>
    <name type="common">Asian swallowtail butterfly</name>
    <dbReference type="NCBI Taxonomy" id="66420"/>
    <lineage>
        <taxon>Eukaryota</taxon>
        <taxon>Metazoa</taxon>
        <taxon>Ecdysozoa</taxon>
        <taxon>Arthropoda</taxon>
        <taxon>Hexapoda</taxon>
        <taxon>Insecta</taxon>
        <taxon>Pterygota</taxon>
        <taxon>Neoptera</taxon>
        <taxon>Endopterygota</taxon>
        <taxon>Lepidoptera</taxon>
        <taxon>Glossata</taxon>
        <taxon>Ditrysia</taxon>
        <taxon>Papilionoidea</taxon>
        <taxon>Papilionidae</taxon>
        <taxon>Papilioninae</taxon>
        <taxon>Papilio</taxon>
    </lineage>
</organism>
<keyword evidence="2" id="KW-1185">Reference proteome</keyword>
<sequence>MGAPIAPVLKPLNRLSQWSQFTPLPTTNLDATCDIKVAFLYSAVTRSQVTTSSIKRTVAACADEHTTP</sequence>